<evidence type="ECO:0000313" key="5">
    <source>
        <dbReference type="Proteomes" id="UP000662466"/>
    </source>
</evidence>
<evidence type="ECO:0000313" key="3">
    <source>
        <dbReference type="EMBL" id="KAF7166122.1"/>
    </source>
</evidence>
<proteinExistence type="predicted"/>
<dbReference type="EMBL" id="JACBAD010002120">
    <property type="protein sequence ID" value="KAF7114981.1"/>
    <property type="molecule type" value="Genomic_DNA"/>
</dbReference>
<evidence type="ECO:0000259" key="1">
    <source>
        <dbReference type="Pfam" id="PF00724"/>
    </source>
</evidence>
<dbReference type="PANTHER" id="PTHR22893:SF91">
    <property type="entry name" value="NADPH DEHYDROGENASE 2-RELATED"/>
    <property type="match status" value="1"/>
</dbReference>
<protein>
    <recommendedName>
        <fullName evidence="1">NADH:flavin oxidoreductase/NADH oxidase N-terminal domain-containing protein</fullName>
    </recommendedName>
</protein>
<dbReference type="OrthoDB" id="276546at2759"/>
<keyword evidence="4" id="KW-1185">Reference proteome</keyword>
<dbReference type="PANTHER" id="PTHR22893">
    <property type="entry name" value="NADH OXIDOREDUCTASE-RELATED"/>
    <property type="match status" value="1"/>
</dbReference>
<organism evidence="3 5">
    <name type="scientific">Aspergillus hiratsukae</name>
    <dbReference type="NCBI Taxonomy" id="1194566"/>
    <lineage>
        <taxon>Eukaryota</taxon>
        <taxon>Fungi</taxon>
        <taxon>Dikarya</taxon>
        <taxon>Ascomycota</taxon>
        <taxon>Pezizomycotina</taxon>
        <taxon>Eurotiomycetes</taxon>
        <taxon>Eurotiomycetidae</taxon>
        <taxon>Eurotiales</taxon>
        <taxon>Aspergillaceae</taxon>
        <taxon>Aspergillus</taxon>
        <taxon>Aspergillus subgen. Fumigati</taxon>
    </lineage>
</organism>
<dbReference type="EMBL" id="JACBAF010002150">
    <property type="protein sequence ID" value="KAF7166122.1"/>
    <property type="molecule type" value="Genomic_DNA"/>
</dbReference>
<dbReference type="InterPro" id="IPR001155">
    <property type="entry name" value="OxRdtase_FMN_N"/>
</dbReference>
<sequence>MWHGSSERCPRYAPGPIEVHLLPFLDFRFSLVIDIPSLEQLKMNASPALFTPINVGNCLVQHRVGLSPMTRCRADDDGVPLPFVKDYYAQRGSVPGTMLITESTAITARAKGIPNVPGIWASEQIDRWREITAGVHANGSWIWLQLYATGRASRVETLTAGGFDLVSSSAVPVDPNGPIPRALREAEIEEYIEDFVQAARNAMLAGFDGVEIHAAHGFLIDQFLQGSCNQRTDRWGGSIENRARFGLAICKRVSAAIGFDRVGVKLSPWNTSHGMGSMDDLASQVAYFMSELRKTGVAYLHLVRPPTGDTILPRHVEEMLLRVWGESTPILLAGGHNATSIRRIKAGNVLLVFGRLFISNPDLPFRLRHGIPLREYDPSTFYTPFSAKGYTDYPFSEEYLEHLSAKNTRALL</sequence>
<dbReference type="SUPFAM" id="SSF51395">
    <property type="entry name" value="FMN-linked oxidoreductases"/>
    <property type="match status" value="1"/>
</dbReference>
<reference evidence="3" key="1">
    <citation type="submission" date="2020-06" db="EMBL/GenBank/DDBJ databases">
        <title>Draft genome sequences of strains closely related to Aspergillus parafelis and Aspergillus hiratsukae.</title>
        <authorList>
            <person name="Dos Santos R.A.C."/>
            <person name="Rivero-Menendez O."/>
            <person name="Steenwyk J.L."/>
            <person name="Mead M.E."/>
            <person name="Goldman G.H."/>
            <person name="Alastruey-Izquierdo A."/>
            <person name="Rokas A."/>
        </authorList>
    </citation>
    <scope>NUCLEOTIDE SEQUENCE</scope>
    <source>
        <strain evidence="2">CNM-CM5793</strain>
        <strain evidence="3">CNM-CM6106</strain>
    </source>
</reference>
<dbReference type="Proteomes" id="UP000630445">
    <property type="component" value="Unassembled WGS sequence"/>
</dbReference>
<dbReference type="AlphaFoldDB" id="A0A8H6UTB5"/>
<name>A0A8H6UTB5_9EURO</name>
<dbReference type="CDD" id="cd02933">
    <property type="entry name" value="OYE_like_FMN"/>
    <property type="match status" value="1"/>
</dbReference>
<dbReference type="GO" id="GO:0010181">
    <property type="term" value="F:FMN binding"/>
    <property type="evidence" value="ECO:0007669"/>
    <property type="project" value="InterPro"/>
</dbReference>
<feature type="domain" description="NADH:flavin oxidoreductase/NADH oxidase N-terminal" evidence="1">
    <location>
        <begin position="49"/>
        <end position="373"/>
    </location>
</feature>
<dbReference type="Gene3D" id="3.20.20.70">
    <property type="entry name" value="Aldolase class I"/>
    <property type="match status" value="1"/>
</dbReference>
<dbReference type="Proteomes" id="UP000662466">
    <property type="component" value="Unassembled WGS sequence"/>
</dbReference>
<accession>A0A8H6UTB5</accession>
<dbReference type="InterPro" id="IPR013785">
    <property type="entry name" value="Aldolase_TIM"/>
</dbReference>
<comment type="caution">
    <text evidence="3">The sequence shown here is derived from an EMBL/GenBank/DDBJ whole genome shotgun (WGS) entry which is preliminary data.</text>
</comment>
<dbReference type="GO" id="GO:0003959">
    <property type="term" value="F:NADPH dehydrogenase activity"/>
    <property type="evidence" value="ECO:0007669"/>
    <property type="project" value="TreeGrafter"/>
</dbReference>
<evidence type="ECO:0000313" key="4">
    <source>
        <dbReference type="Proteomes" id="UP000630445"/>
    </source>
</evidence>
<dbReference type="Pfam" id="PF00724">
    <property type="entry name" value="Oxidored_FMN"/>
    <property type="match status" value="1"/>
</dbReference>
<dbReference type="InterPro" id="IPR045247">
    <property type="entry name" value="Oye-like"/>
</dbReference>
<gene>
    <name evidence="2" type="ORF">CNMCM5793_000751</name>
    <name evidence="3" type="ORF">CNMCM6106_002080</name>
</gene>
<evidence type="ECO:0000313" key="2">
    <source>
        <dbReference type="EMBL" id="KAF7114981.1"/>
    </source>
</evidence>